<name>A0A560DPB9_9BRAD</name>
<protein>
    <submittedName>
        <fullName evidence="1">Uncharacterized protein</fullName>
    </submittedName>
</protein>
<evidence type="ECO:0000313" key="2">
    <source>
        <dbReference type="Proteomes" id="UP000319949"/>
    </source>
</evidence>
<reference evidence="1 2" key="1">
    <citation type="submission" date="2019-06" db="EMBL/GenBank/DDBJ databases">
        <title>Genomic Encyclopedia of Type Strains, Phase IV (KMG-V): Genome sequencing to study the core and pangenomes of soil and plant-associated prokaryotes.</title>
        <authorList>
            <person name="Whitman W."/>
        </authorList>
    </citation>
    <scope>NUCLEOTIDE SEQUENCE [LARGE SCALE GENOMIC DNA]</scope>
    <source>
        <strain evidence="1 2">BR 510</strain>
    </source>
</reference>
<dbReference type="EMBL" id="VITK01000005">
    <property type="protein sequence ID" value="TWA98967.1"/>
    <property type="molecule type" value="Genomic_DNA"/>
</dbReference>
<evidence type="ECO:0000313" key="1">
    <source>
        <dbReference type="EMBL" id="TWA98967.1"/>
    </source>
</evidence>
<accession>A0A560DPB9</accession>
<dbReference type="AlphaFoldDB" id="A0A560DPB9"/>
<proteinExistence type="predicted"/>
<keyword evidence="2" id="KW-1185">Reference proteome</keyword>
<dbReference type="Proteomes" id="UP000319949">
    <property type="component" value="Unassembled WGS sequence"/>
</dbReference>
<gene>
    <name evidence="1" type="ORF">FBZ96_105646</name>
</gene>
<organism evidence="1 2">
    <name type="scientific">Bradyrhizobium stylosanthis</name>
    <dbReference type="NCBI Taxonomy" id="1803665"/>
    <lineage>
        <taxon>Bacteria</taxon>
        <taxon>Pseudomonadati</taxon>
        <taxon>Pseudomonadota</taxon>
        <taxon>Alphaproteobacteria</taxon>
        <taxon>Hyphomicrobiales</taxon>
        <taxon>Nitrobacteraceae</taxon>
        <taxon>Bradyrhizobium</taxon>
    </lineage>
</organism>
<comment type="caution">
    <text evidence="1">The sequence shown here is derived from an EMBL/GenBank/DDBJ whole genome shotgun (WGS) entry which is preliminary data.</text>
</comment>
<sequence>MKVDSCARMMHEAAMTMSVYGSSKSTTAAPLNQAYREMTFGFFTQLIRSFALPLRVFTNSISVRLKADVPTHIVTASPSGECAHHPPFRDSHVKYLKQTIESQIEEVARLICEDESALEATRLLNALTSELVKAKLGMCSHLDEQAGGALNGGDANRLEEKHGTLYEPEQLSTLGQLFDGAVLALPPSMRTPINRIEIAKLILERASIDQVEPELLIKLITALVTAA</sequence>